<dbReference type="GO" id="GO:0004604">
    <property type="term" value="F:phosphoadenylyl-sulfate reductase (thioredoxin) activity"/>
    <property type="evidence" value="ECO:0007669"/>
    <property type="project" value="TreeGrafter"/>
</dbReference>
<feature type="non-terminal residue" evidence="4">
    <location>
        <position position="1"/>
    </location>
</feature>
<proteinExistence type="inferred from homology"/>
<evidence type="ECO:0000313" key="4">
    <source>
        <dbReference type="EMBL" id="KXA89522.1"/>
    </source>
</evidence>
<dbReference type="EMBL" id="LHXJ01000075">
    <property type="protein sequence ID" value="KXA89522.1"/>
    <property type="molecule type" value="Genomic_DNA"/>
</dbReference>
<dbReference type="SUPFAM" id="SSF52402">
    <property type="entry name" value="Adenine nucleotide alpha hydrolases-like"/>
    <property type="match status" value="1"/>
</dbReference>
<evidence type="ECO:0000256" key="2">
    <source>
        <dbReference type="ARBA" id="ARBA00024327"/>
    </source>
</evidence>
<protein>
    <recommendedName>
        <fullName evidence="3">Phosphoadenosine phosphosulphate reductase domain-containing protein</fullName>
    </recommendedName>
</protein>
<dbReference type="GO" id="GO:0005737">
    <property type="term" value="C:cytoplasm"/>
    <property type="evidence" value="ECO:0007669"/>
    <property type="project" value="TreeGrafter"/>
</dbReference>
<evidence type="ECO:0000259" key="3">
    <source>
        <dbReference type="Pfam" id="PF01507"/>
    </source>
</evidence>
<name>A0A133U5Q2_9EURY</name>
<dbReference type="GO" id="GO:0019379">
    <property type="term" value="P:sulfate assimilation, phosphoadenylyl sulfate reduction by phosphoadenylyl-sulfate reductase (thioredoxin)"/>
    <property type="evidence" value="ECO:0007669"/>
    <property type="project" value="TreeGrafter"/>
</dbReference>
<comment type="caution">
    <text evidence="4">The sequence shown here is derived from an EMBL/GenBank/DDBJ whole genome shotgun (WGS) entry which is preliminary data.</text>
</comment>
<dbReference type="PATRIC" id="fig|1698259.3.peg.1461"/>
<comment type="pathway">
    <text evidence="2">Sulfur metabolism; hydrogen sulfide biosynthesis; sulfite from sulfate.</text>
</comment>
<feature type="domain" description="Phosphoadenosine phosphosulphate reductase" evidence="3">
    <location>
        <begin position="5"/>
        <end position="104"/>
    </location>
</feature>
<dbReference type="InterPro" id="IPR002500">
    <property type="entry name" value="PAPS_reduct_dom"/>
</dbReference>
<dbReference type="AlphaFoldDB" id="A0A133U5Q2"/>
<comment type="similarity">
    <text evidence="1">Belongs to the PAPS reductase family. CysH subfamily.</text>
</comment>
<keyword evidence="5" id="KW-1185">Reference proteome</keyword>
<dbReference type="Gene3D" id="3.40.50.620">
    <property type="entry name" value="HUPs"/>
    <property type="match status" value="1"/>
</dbReference>
<evidence type="ECO:0000313" key="5">
    <source>
        <dbReference type="Proteomes" id="UP000070163"/>
    </source>
</evidence>
<gene>
    <name evidence="4" type="ORF">AKJ57_05190</name>
</gene>
<sequence>PIYRADPDECCRLLKVEPLEYALRDLSLDAWVSGLRNTESSTRENKKPFEKRDGHVKVNPILPFTEKEVIQCLEENGIQLHPWYKKNINGKRYRSLGCAPCTEPVSDDGSERGGRWSWCEKTECGIHTRCPLYKD</sequence>
<evidence type="ECO:0000256" key="1">
    <source>
        <dbReference type="ARBA" id="ARBA00009732"/>
    </source>
</evidence>
<dbReference type="Pfam" id="PF01507">
    <property type="entry name" value="PAPS_reduct"/>
    <property type="match status" value="1"/>
</dbReference>
<dbReference type="PANTHER" id="PTHR46509">
    <property type="entry name" value="PHOSPHOADENOSINE PHOSPHOSULFATE REDUCTASE"/>
    <property type="match status" value="1"/>
</dbReference>
<accession>A0A133U5Q2</accession>
<dbReference type="InterPro" id="IPR014729">
    <property type="entry name" value="Rossmann-like_a/b/a_fold"/>
</dbReference>
<dbReference type="Proteomes" id="UP000070163">
    <property type="component" value="Unassembled WGS sequence"/>
</dbReference>
<organism evidence="4 5">
    <name type="scientific">candidate division MSBL1 archaeon SCGC-AAA259A05</name>
    <dbReference type="NCBI Taxonomy" id="1698259"/>
    <lineage>
        <taxon>Archaea</taxon>
        <taxon>Methanobacteriati</taxon>
        <taxon>Methanobacteriota</taxon>
        <taxon>candidate division MSBL1</taxon>
    </lineage>
</organism>
<dbReference type="PANTHER" id="PTHR46509:SF1">
    <property type="entry name" value="PHOSPHOADENOSINE PHOSPHOSULFATE REDUCTASE"/>
    <property type="match status" value="1"/>
</dbReference>
<reference evidence="4 5" key="1">
    <citation type="journal article" date="2016" name="Sci. Rep.">
        <title>Metabolic traits of an uncultured archaeal lineage -MSBL1- from brine pools of the Red Sea.</title>
        <authorList>
            <person name="Mwirichia R."/>
            <person name="Alam I."/>
            <person name="Rashid M."/>
            <person name="Vinu M."/>
            <person name="Ba-Alawi W."/>
            <person name="Anthony Kamau A."/>
            <person name="Kamanda Ngugi D."/>
            <person name="Goker M."/>
            <person name="Klenk H.P."/>
            <person name="Bajic V."/>
            <person name="Stingl U."/>
        </authorList>
    </citation>
    <scope>NUCLEOTIDE SEQUENCE [LARGE SCALE GENOMIC DNA]</scope>
    <source>
        <strain evidence="4">SCGC-AAA259A05</strain>
    </source>
</reference>